<dbReference type="Proteomes" id="UP000070501">
    <property type="component" value="Unassembled WGS sequence"/>
</dbReference>
<feature type="compositionally biased region" description="Polar residues" evidence="1">
    <location>
        <begin position="40"/>
        <end position="54"/>
    </location>
</feature>
<sequence>MMFKPLSVSRKPAKKVAAPKSTSTAAKAATPAAPTETSKQTASSQESAPTQTTDEPPKKKKKISMFSISQEDDGPTSAATNGGTGVYEPVFSDDTGVSTQEAFAQYDAQYANPAASSSSADYSSYHQQPSTQSGDSLDSIASDLNLSAAARRELFGRKGAADPTQSASRVINFNTDREYAANEELRASGEAQPTYNPVRAIAPGKHNLRQLVNQVQNQRDALEESFATGHRNRSEASAKYGWR</sequence>
<feature type="compositionally biased region" description="Low complexity" evidence="1">
    <location>
        <begin position="7"/>
        <end position="39"/>
    </location>
</feature>
<accession>A0A136JK87</accession>
<feature type="region of interest" description="Disordered" evidence="1">
    <location>
        <begin position="111"/>
        <end position="139"/>
    </location>
</feature>
<dbReference type="Pfam" id="PF10253">
    <property type="entry name" value="PRCC"/>
    <property type="match status" value="1"/>
</dbReference>
<feature type="compositionally biased region" description="Polar residues" evidence="1">
    <location>
        <begin position="126"/>
        <end position="136"/>
    </location>
</feature>
<organism evidence="2 3">
    <name type="scientific">Microdochium bolleyi</name>
    <dbReference type="NCBI Taxonomy" id="196109"/>
    <lineage>
        <taxon>Eukaryota</taxon>
        <taxon>Fungi</taxon>
        <taxon>Dikarya</taxon>
        <taxon>Ascomycota</taxon>
        <taxon>Pezizomycotina</taxon>
        <taxon>Sordariomycetes</taxon>
        <taxon>Xylariomycetidae</taxon>
        <taxon>Xylariales</taxon>
        <taxon>Microdochiaceae</taxon>
        <taxon>Microdochium</taxon>
    </lineage>
</organism>
<dbReference type="EMBL" id="KQ964245">
    <property type="protein sequence ID" value="KXJ97568.1"/>
    <property type="molecule type" value="Genomic_DNA"/>
</dbReference>
<evidence type="ECO:0000313" key="3">
    <source>
        <dbReference type="Proteomes" id="UP000070501"/>
    </source>
</evidence>
<feature type="region of interest" description="Disordered" evidence="1">
    <location>
        <begin position="1"/>
        <end position="93"/>
    </location>
</feature>
<evidence type="ECO:0000313" key="2">
    <source>
        <dbReference type="EMBL" id="KXJ97568.1"/>
    </source>
</evidence>
<feature type="region of interest" description="Disordered" evidence="1">
    <location>
        <begin position="156"/>
        <end position="175"/>
    </location>
</feature>
<dbReference type="STRING" id="196109.A0A136JK87"/>
<dbReference type="AlphaFoldDB" id="A0A136JK87"/>
<evidence type="ECO:0000256" key="1">
    <source>
        <dbReference type="SAM" id="MobiDB-lite"/>
    </source>
</evidence>
<dbReference type="OrthoDB" id="2555634at2759"/>
<feature type="compositionally biased region" description="Polar residues" evidence="1">
    <location>
        <begin position="163"/>
        <end position="174"/>
    </location>
</feature>
<dbReference type="PANTHER" id="PTHR13621:SF2">
    <property type="entry name" value="PROLINE-RICH PROTEIN PRCC"/>
    <property type="match status" value="1"/>
</dbReference>
<gene>
    <name evidence="2" type="ORF">Micbo1qcDRAFT_156495</name>
</gene>
<proteinExistence type="predicted"/>
<name>A0A136JK87_9PEZI</name>
<dbReference type="InterPro" id="IPR018800">
    <property type="entry name" value="PRCC"/>
</dbReference>
<dbReference type="PANTHER" id="PTHR13621">
    <property type="entry name" value="PROLINE-RICH PROTEIN PRCC"/>
    <property type="match status" value="1"/>
</dbReference>
<reference evidence="3" key="1">
    <citation type="submission" date="2016-02" db="EMBL/GenBank/DDBJ databases">
        <title>Draft genome sequence of Microdochium bolleyi, a fungal endophyte of beachgrass.</title>
        <authorList>
            <consortium name="DOE Joint Genome Institute"/>
            <person name="David A.S."/>
            <person name="May G."/>
            <person name="Haridas S."/>
            <person name="Lim J."/>
            <person name="Wang M."/>
            <person name="Labutti K."/>
            <person name="Lipzen A."/>
            <person name="Barry K."/>
            <person name="Grigoriev I.V."/>
        </authorList>
    </citation>
    <scope>NUCLEOTIDE SEQUENCE [LARGE SCALE GENOMIC DNA]</scope>
    <source>
        <strain evidence="3">J235TASD1</strain>
    </source>
</reference>
<feature type="region of interest" description="Disordered" evidence="1">
    <location>
        <begin position="223"/>
        <end position="243"/>
    </location>
</feature>
<dbReference type="InParanoid" id="A0A136JK87"/>
<protein>
    <submittedName>
        <fullName evidence="2">Mitotic checkpoint regulator, MAD2B-interacting-domain-containing protein</fullName>
    </submittedName>
</protein>
<keyword evidence="3" id="KW-1185">Reference proteome</keyword>
<feature type="compositionally biased region" description="Low complexity" evidence="1">
    <location>
        <begin position="111"/>
        <end position="125"/>
    </location>
</feature>
<dbReference type="GO" id="GO:0005634">
    <property type="term" value="C:nucleus"/>
    <property type="evidence" value="ECO:0007669"/>
    <property type="project" value="TreeGrafter"/>
</dbReference>